<dbReference type="Gene3D" id="3.90.700.10">
    <property type="entry name" value="Succinate dehydrogenase/fumarate reductase flavoprotein, catalytic domain"/>
    <property type="match status" value="1"/>
</dbReference>
<feature type="domain" description="FAD-dependent oxidoreductase 2 FAD-binding" evidence="13">
    <location>
        <begin position="5"/>
        <end position="381"/>
    </location>
</feature>
<dbReference type="InterPro" id="IPR027477">
    <property type="entry name" value="Succ_DH/fumarate_Rdtase_cat_sf"/>
</dbReference>
<dbReference type="EMBL" id="LHYD01000055">
    <property type="protein sequence ID" value="KXB04547.1"/>
    <property type="molecule type" value="Genomic_DNA"/>
</dbReference>
<evidence type="ECO:0000256" key="2">
    <source>
        <dbReference type="ARBA" id="ARBA00004170"/>
    </source>
</evidence>
<comment type="cofactor">
    <cofactor evidence="1">
        <name>FAD</name>
        <dbReference type="ChEBI" id="CHEBI:57692"/>
    </cofactor>
</comment>
<dbReference type="PANTHER" id="PTHR11632">
    <property type="entry name" value="SUCCINATE DEHYDROGENASE 2 FLAVOPROTEIN SUBUNIT"/>
    <property type="match status" value="1"/>
</dbReference>
<keyword evidence="6" id="KW-0285">Flavoprotein</keyword>
<keyword evidence="7" id="KW-0274">FAD</keyword>
<gene>
    <name evidence="15" type="ORF">AKJ50_02275</name>
</gene>
<dbReference type="EC" id="1.3.5.1" evidence="4"/>
<dbReference type="Proteomes" id="UP000070311">
    <property type="component" value="Unassembled WGS sequence"/>
</dbReference>
<proteinExistence type="inferred from homology"/>
<feature type="coiled-coil region" evidence="12">
    <location>
        <begin position="425"/>
        <end position="476"/>
    </location>
</feature>
<comment type="caution">
    <text evidence="15">The sequence shown here is derived from an EMBL/GenBank/DDBJ whole genome shotgun (WGS) entry which is preliminary data.</text>
</comment>
<evidence type="ECO:0000256" key="11">
    <source>
        <dbReference type="PIRSR" id="PIRSR000171-1"/>
    </source>
</evidence>
<protein>
    <recommendedName>
        <fullName evidence="4">succinate dehydrogenase</fullName>
        <ecNumber evidence="4">1.3.5.1</ecNumber>
    </recommendedName>
</protein>
<keyword evidence="8" id="KW-0249">Electron transport</keyword>
<evidence type="ECO:0000256" key="5">
    <source>
        <dbReference type="ARBA" id="ARBA00022448"/>
    </source>
</evidence>
<evidence type="ECO:0000256" key="4">
    <source>
        <dbReference type="ARBA" id="ARBA00012792"/>
    </source>
</evidence>
<evidence type="ECO:0000256" key="12">
    <source>
        <dbReference type="SAM" id="Coils"/>
    </source>
</evidence>
<dbReference type="GO" id="GO:0050660">
    <property type="term" value="F:flavin adenine dinucleotide binding"/>
    <property type="evidence" value="ECO:0007669"/>
    <property type="project" value="InterPro"/>
</dbReference>
<dbReference type="Pfam" id="PF02910">
    <property type="entry name" value="Succ_DH_flav_C"/>
    <property type="match status" value="1"/>
</dbReference>
<keyword evidence="5" id="KW-0813">Transport</keyword>
<dbReference type="PIRSF" id="PIRSF000171">
    <property type="entry name" value="SDHA_APRA_LASPO"/>
    <property type="match status" value="1"/>
</dbReference>
<keyword evidence="12" id="KW-0175">Coiled coil</keyword>
<dbReference type="Gene3D" id="1.20.58.100">
    <property type="entry name" value="Fumarate reductase/succinate dehydrogenase flavoprotein-like, C-terminal domain"/>
    <property type="match status" value="1"/>
</dbReference>
<organism evidence="15 16">
    <name type="scientific">candidate division MSBL1 archaeon SCGC-AAA382A13</name>
    <dbReference type="NCBI Taxonomy" id="1698279"/>
    <lineage>
        <taxon>Archaea</taxon>
        <taxon>Methanobacteriati</taxon>
        <taxon>Methanobacteriota</taxon>
        <taxon>candidate division MSBL1</taxon>
    </lineage>
</organism>
<evidence type="ECO:0000256" key="1">
    <source>
        <dbReference type="ARBA" id="ARBA00001974"/>
    </source>
</evidence>
<evidence type="ECO:0000259" key="13">
    <source>
        <dbReference type="Pfam" id="PF00890"/>
    </source>
</evidence>
<dbReference type="GO" id="GO:0009061">
    <property type="term" value="P:anaerobic respiration"/>
    <property type="evidence" value="ECO:0007669"/>
    <property type="project" value="TreeGrafter"/>
</dbReference>
<reference evidence="15 16" key="1">
    <citation type="journal article" date="2016" name="Sci. Rep.">
        <title>Metabolic traits of an uncultured archaeal lineage -MSBL1- from brine pools of the Red Sea.</title>
        <authorList>
            <person name="Mwirichia R."/>
            <person name="Alam I."/>
            <person name="Rashid M."/>
            <person name="Vinu M."/>
            <person name="Ba-Alawi W."/>
            <person name="Anthony Kamau A."/>
            <person name="Kamanda Ngugi D."/>
            <person name="Goker M."/>
            <person name="Klenk H.P."/>
            <person name="Bajic V."/>
            <person name="Stingl U."/>
        </authorList>
    </citation>
    <scope>NUCLEOTIDE SEQUENCE [LARGE SCALE GENOMIC DNA]</scope>
    <source>
        <strain evidence="15">SCGC-AAA382A13</strain>
    </source>
</reference>
<evidence type="ECO:0000259" key="14">
    <source>
        <dbReference type="Pfam" id="PF02910"/>
    </source>
</evidence>
<comment type="subcellular location">
    <subcellularLocation>
        <location evidence="2">Membrane</location>
        <topology evidence="2">Peripheral membrane protein</topology>
    </subcellularLocation>
</comment>
<keyword evidence="16" id="KW-1185">Reference proteome</keyword>
<name>A0A133VDS1_9EURY</name>
<dbReference type="PRINTS" id="PR00368">
    <property type="entry name" value="FADPNR"/>
</dbReference>
<dbReference type="InterPro" id="IPR003953">
    <property type="entry name" value="FAD-dep_OxRdtase_2_FAD-bd"/>
</dbReference>
<dbReference type="InterPro" id="IPR014006">
    <property type="entry name" value="Succ_Dhase_FrdA_Gneg"/>
</dbReference>
<keyword evidence="10" id="KW-0472">Membrane</keyword>
<dbReference type="SUPFAM" id="SSF51905">
    <property type="entry name" value="FAD/NAD(P)-binding domain"/>
    <property type="match status" value="1"/>
</dbReference>
<dbReference type="PATRIC" id="fig|1698279.3.peg.453"/>
<evidence type="ECO:0000256" key="8">
    <source>
        <dbReference type="ARBA" id="ARBA00022982"/>
    </source>
</evidence>
<dbReference type="FunFam" id="3.90.700.10:FF:000001">
    <property type="entry name" value="Mitochondrial succinate dehydrogenase flavoprotein subunit"/>
    <property type="match status" value="1"/>
</dbReference>
<dbReference type="SUPFAM" id="SSF56425">
    <property type="entry name" value="Succinate dehydrogenase/fumarate reductase flavoprotein, catalytic domain"/>
    <property type="match status" value="1"/>
</dbReference>
<comment type="similarity">
    <text evidence="3">Belongs to the FAD-dependent oxidoreductase 2 family. FRD/SDH subfamily.</text>
</comment>
<evidence type="ECO:0000256" key="9">
    <source>
        <dbReference type="ARBA" id="ARBA00023002"/>
    </source>
</evidence>
<dbReference type="InterPro" id="IPR030664">
    <property type="entry name" value="SdhA/FrdA/AprA"/>
</dbReference>
<dbReference type="PANTHER" id="PTHR11632:SF51">
    <property type="entry name" value="SUCCINATE DEHYDROGENASE [UBIQUINONE] FLAVOPROTEIN SUBUNIT, MITOCHONDRIAL"/>
    <property type="match status" value="1"/>
</dbReference>
<evidence type="ECO:0000313" key="15">
    <source>
        <dbReference type="EMBL" id="KXB04547.1"/>
    </source>
</evidence>
<dbReference type="Gene3D" id="4.10.80.40">
    <property type="entry name" value="succinate dehydrogenase protein domain"/>
    <property type="match status" value="1"/>
</dbReference>
<dbReference type="Gene3D" id="3.50.50.60">
    <property type="entry name" value="FAD/NAD(P)-binding domain"/>
    <property type="match status" value="1"/>
</dbReference>
<dbReference type="GO" id="GO:0005886">
    <property type="term" value="C:plasma membrane"/>
    <property type="evidence" value="ECO:0007669"/>
    <property type="project" value="TreeGrafter"/>
</dbReference>
<dbReference type="GO" id="GO:0022900">
    <property type="term" value="P:electron transport chain"/>
    <property type="evidence" value="ECO:0007669"/>
    <property type="project" value="InterPro"/>
</dbReference>
<sequence length="561" mass="62205">MISHDVVIIGSGLAGMRAALEAADKGADVAIVAKSYPVRAHSVEAQGGIAASLARVEEDNWEDHMFDTVKGADYLADQDAVETLVKQAPEAIIELENLGTLFSRLEDGKINQRPFGGHSNVRSCFTSDKTGHALEHSLFEQVMKAGVDVYDEWFVTRLIVENGTCKGIVAYDMQKGEIEALKAKSIIFCTGGYGRVYGITSNDLQNNGDGISMAMQAGVPLEDMEFVQFHPTGLYPRGTLITEGARGEGGHLLNDEGERFAKKYAPDMMELAPRDILARAIETEIREGRGIDGGDYVHLDLTHLGEEKIKERLPLIRELAIDSAGVDPIEGPIPVRPTAHYSMGGIYIDNNCSTPVDGLFAAGECSCVSVHGANRLGTNSLLECVIFGRKAGETAAEYAKNASMPQLSSKEYIEEERDKMENLMNGEGGEEINELEEELQNTMRDKVYIFRNESDLKSALDKIIEIKERFENVQIKDQSMTFNTAYTGAMELESLINVGWAITKNALARKESRGSHYRTDYDERNDEDWLKHSLTRFENGELNIDYENVTITKYEPKKREY</sequence>
<dbReference type="GO" id="GO:0009055">
    <property type="term" value="F:electron transfer activity"/>
    <property type="evidence" value="ECO:0007669"/>
    <property type="project" value="TreeGrafter"/>
</dbReference>
<dbReference type="GO" id="GO:0008177">
    <property type="term" value="F:succinate dehydrogenase (quinone) activity"/>
    <property type="evidence" value="ECO:0007669"/>
    <property type="project" value="UniProtKB-EC"/>
</dbReference>
<evidence type="ECO:0000256" key="6">
    <source>
        <dbReference type="ARBA" id="ARBA00022630"/>
    </source>
</evidence>
<evidence type="ECO:0000313" key="16">
    <source>
        <dbReference type="Proteomes" id="UP000070311"/>
    </source>
</evidence>
<evidence type="ECO:0000256" key="3">
    <source>
        <dbReference type="ARBA" id="ARBA00008040"/>
    </source>
</evidence>
<dbReference type="AlphaFoldDB" id="A0A133VDS1"/>
<feature type="active site" description="Proton acceptor" evidence="11">
    <location>
        <position position="274"/>
    </location>
</feature>
<accession>A0A133VDS1</accession>
<dbReference type="FunFam" id="1.20.58.100:FF:000001">
    <property type="entry name" value="Succinate dehydrogenase flavoprotein subunit (SdhA)"/>
    <property type="match status" value="1"/>
</dbReference>
<feature type="domain" description="Fumarate reductase/succinate dehydrogenase flavoprotein-like C-terminal" evidence="14">
    <location>
        <begin position="437"/>
        <end position="561"/>
    </location>
</feature>
<dbReference type="NCBIfam" id="TIGR01812">
    <property type="entry name" value="sdhA_frdA_Gneg"/>
    <property type="match status" value="1"/>
</dbReference>
<dbReference type="InterPro" id="IPR036188">
    <property type="entry name" value="FAD/NAD-bd_sf"/>
</dbReference>
<dbReference type="SUPFAM" id="SSF46977">
    <property type="entry name" value="Succinate dehydrogenase/fumarate reductase flavoprotein C-terminal domain"/>
    <property type="match status" value="1"/>
</dbReference>
<dbReference type="PRINTS" id="PR00411">
    <property type="entry name" value="PNDRDTASEI"/>
</dbReference>
<dbReference type="Pfam" id="PF00890">
    <property type="entry name" value="FAD_binding_2"/>
    <property type="match status" value="1"/>
</dbReference>
<keyword evidence="9" id="KW-0560">Oxidoreductase</keyword>
<evidence type="ECO:0000256" key="7">
    <source>
        <dbReference type="ARBA" id="ARBA00022827"/>
    </source>
</evidence>
<dbReference type="InterPro" id="IPR037099">
    <property type="entry name" value="Fum_R/Succ_DH_flav-like_C_sf"/>
</dbReference>
<dbReference type="InterPro" id="IPR015939">
    <property type="entry name" value="Fum_Rdtase/Succ_DH_flav-like_C"/>
</dbReference>
<evidence type="ECO:0000256" key="10">
    <source>
        <dbReference type="ARBA" id="ARBA00023136"/>
    </source>
</evidence>